<dbReference type="CDD" id="cd01647">
    <property type="entry name" value="RT_LTR"/>
    <property type="match status" value="1"/>
</dbReference>
<dbReference type="PANTHER" id="PTHR37984">
    <property type="entry name" value="PROTEIN CBG26694"/>
    <property type="match status" value="1"/>
</dbReference>
<dbReference type="SUPFAM" id="SSF56672">
    <property type="entry name" value="DNA/RNA polymerases"/>
    <property type="match status" value="1"/>
</dbReference>
<dbReference type="EMBL" id="UYJE01004910">
    <property type="protein sequence ID" value="VDI32443.1"/>
    <property type="molecule type" value="Genomic_DNA"/>
</dbReference>
<dbReference type="Pfam" id="PF17917">
    <property type="entry name" value="RT_RNaseH"/>
    <property type="match status" value="1"/>
</dbReference>
<keyword evidence="1" id="KW-0808">Transferase</keyword>
<evidence type="ECO:0000256" key="5">
    <source>
        <dbReference type="ARBA" id="ARBA00022801"/>
    </source>
</evidence>
<proteinExistence type="predicted"/>
<dbReference type="InterPro" id="IPR000477">
    <property type="entry name" value="RT_dom"/>
</dbReference>
<keyword evidence="10" id="KW-1185">Reference proteome</keyword>
<accession>A0A8B6EDA8</accession>
<dbReference type="InterPro" id="IPR043128">
    <property type="entry name" value="Rev_trsase/Diguanyl_cyclase"/>
</dbReference>
<dbReference type="Pfam" id="PF00078">
    <property type="entry name" value="RVT_1"/>
    <property type="match status" value="1"/>
</dbReference>
<dbReference type="CDD" id="cd09274">
    <property type="entry name" value="RNase_HI_RT_Ty3"/>
    <property type="match status" value="1"/>
</dbReference>
<dbReference type="InterPro" id="IPR043502">
    <property type="entry name" value="DNA/RNA_pol_sf"/>
</dbReference>
<dbReference type="InterPro" id="IPR050951">
    <property type="entry name" value="Retrovirus_Pol_polyprotein"/>
</dbReference>
<dbReference type="GO" id="GO:0003964">
    <property type="term" value="F:RNA-directed DNA polymerase activity"/>
    <property type="evidence" value="ECO:0007669"/>
    <property type="project" value="UniProtKB-KW"/>
</dbReference>
<keyword evidence="2" id="KW-0548">Nucleotidyltransferase</keyword>
<dbReference type="Gene3D" id="3.30.70.270">
    <property type="match status" value="1"/>
</dbReference>
<evidence type="ECO:0000313" key="9">
    <source>
        <dbReference type="EMBL" id="VDI32443.1"/>
    </source>
</evidence>
<evidence type="ECO:0000259" key="7">
    <source>
        <dbReference type="Pfam" id="PF00078"/>
    </source>
</evidence>
<dbReference type="Gene3D" id="3.10.10.10">
    <property type="entry name" value="HIV Type 1 Reverse Transcriptase, subunit A, domain 1"/>
    <property type="match status" value="1"/>
</dbReference>
<reference evidence="9" key="1">
    <citation type="submission" date="2018-11" db="EMBL/GenBank/DDBJ databases">
        <authorList>
            <person name="Alioto T."/>
            <person name="Alioto T."/>
        </authorList>
    </citation>
    <scope>NUCLEOTIDE SEQUENCE</scope>
</reference>
<organism evidence="9 10">
    <name type="scientific">Mytilus galloprovincialis</name>
    <name type="common">Mediterranean mussel</name>
    <dbReference type="NCBI Taxonomy" id="29158"/>
    <lineage>
        <taxon>Eukaryota</taxon>
        <taxon>Metazoa</taxon>
        <taxon>Spiralia</taxon>
        <taxon>Lophotrochozoa</taxon>
        <taxon>Mollusca</taxon>
        <taxon>Bivalvia</taxon>
        <taxon>Autobranchia</taxon>
        <taxon>Pteriomorphia</taxon>
        <taxon>Mytilida</taxon>
        <taxon>Mytiloidea</taxon>
        <taxon>Mytilidae</taxon>
        <taxon>Mytilinae</taxon>
        <taxon>Mytilus</taxon>
    </lineage>
</organism>
<protein>
    <recommendedName>
        <fullName evidence="11">Reverse transcriptase RNase H-like domain-containing protein</fullName>
    </recommendedName>
</protein>
<keyword evidence="3" id="KW-0540">Nuclease</keyword>
<evidence type="ECO:0000256" key="1">
    <source>
        <dbReference type="ARBA" id="ARBA00022679"/>
    </source>
</evidence>
<evidence type="ECO:0000313" key="10">
    <source>
        <dbReference type="Proteomes" id="UP000596742"/>
    </source>
</evidence>
<evidence type="ECO:0000259" key="8">
    <source>
        <dbReference type="Pfam" id="PF17917"/>
    </source>
</evidence>
<keyword evidence="4" id="KW-0255">Endonuclease</keyword>
<feature type="domain" description="Reverse transcriptase RNase H-like" evidence="8">
    <location>
        <begin position="118"/>
        <end position="198"/>
    </location>
</feature>
<evidence type="ECO:0000256" key="2">
    <source>
        <dbReference type="ARBA" id="ARBA00022695"/>
    </source>
</evidence>
<evidence type="ECO:0000256" key="4">
    <source>
        <dbReference type="ARBA" id="ARBA00022759"/>
    </source>
</evidence>
<evidence type="ECO:0008006" key="11">
    <source>
        <dbReference type="Google" id="ProtNLM"/>
    </source>
</evidence>
<comment type="caution">
    <text evidence="9">The sequence shown here is derived from an EMBL/GenBank/DDBJ whole genome shotgun (WGS) entry which is preliminary data.</text>
</comment>
<dbReference type="PANTHER" id="PTHR37984:SF5">
    <property type="entry name" value="PROTEIN NYNRIN-LIKE"/>
    <property type="match status" value="1"/>
</dbReference>
<name>A0A8B6EDA8_MYTGA</name>
<dbReference type="Proteomes" id="UP000596742">
    <property type="component" value="Unassembled WGS sequence"/>
</dbReference>
<keyword evidence="5" id="KW-0378">Hydrolase</keyword>
<dbReference type="AlphaFoldDB" id="A0A8B6EDA8"/>
<dbReference type="OrthoDB" id="425619at2759"/>
<evidence type="ECO:0000256" key="3">
    <source>
        <dbReference type="ARBA" id="ARBA00022722"/>
    </source>
</evidence>
<feature type="domain" description="Reverse transcriptase" evidence="7">
    <location>
        <begin position="32"/>
        <end position="115"/>
    </location>
</feature>
<evidence type="ECO:0000256" key="6">
    <source>
        <dbReference type="ARBA" id="ARBA00022918"/>
    </source>
</evidence>
<keyword evidence="6" id="KW-0695">RNA-directed DNA polymerase</keyword>
<gene>
    <name evidence="9" type="ORF">MGAL_10B010142</name>
</gene>
<dbReference type="GO" id="GO:0004519">
    <property type="term" value="F:endonuclease activity"/>
    <property type="evidence" value="ECO:0007669"/>
    <property type="project" value="UniProtKB-KW"/>
</dbReference>
<dbReference type="InterPro" id="IPR041373">
    <property type="entry name" value="RT_RNaseH"/>
</dbReference>
<dbReference type="GO" id="GO:0016787">
    <property type="term" value="F:hydrolase activity"/>
    <property type="evidence" value="ECO:0007669"/>
    <property type="project" value="UniProtKB-KW"/>
</dbReference>
<sequence length="339" mass="38925">MRKELDKQLDEMERNNIIEESTSPWHSPVVLVKKRNGSIRVCVDYRALNRITEPMSAVIPTMTDIFDTLADSKPELFSSLDLTSGFWQVPLDPTTKHKSAFITHKGVYEFNRLPFVQIQNGLEHVIAYGGRQLRGSELKWHITDKEALALVEGVQHFKHYLANQEFTVYTDNISVKYLQKIKDCQGRLGRWSLLLQGYNFKIQHRAGSKNPADCLSRQKHLEINNSASYDSSELADHLGSIDIPKEYTEVTFIYKGENEDAVISSLQTVTINDIQLTNLAEEQETCRDFADIIKYKQTGRVPQNPELARAVVAESYNFELEDGILKHFYSKRCKKVPKR</sequence>